<protein>
    <recommendedName>
        <fullName evidence="12">HTH La-type RNA-binding domain-containing protein</fullName>
    </recommendedName>
</protein>
<evidence type="ECO:0000313" key="14">
    <source>
        <dbReference type="Proteomes" id="UP000241107"/>
    </source>
</evidence>
<proteinExistence type="inferred from homology"/>
<dbReference type="InterPro" id="IPR044538">
    <property type="entry name" value="Vta1-like"/>
</dbReference>
<keyword evidence="8" id="KW-0653">Protein transport</keyword>
<dbReference type="OrthoDB" id="391137at2759"/>
<dbReference type="InterPro" id="IPR023175">
    <property type="entry name" value="Vta1/CALS_N_sf"/>
</dbReference>
<dbReference type="PANTHER" id="PTHR46009">
    <property type="entry name" value="VACUOLAR PROTEIN SORTING-ASSOCIATED PROTEIN VTA1 HOMOLOG"/>
    <property type="match status" value="1"/>
</dbReference>
<evidence type="ECO:0000256" key="6">
    <source>
        <dbReference type="ARBA" id="ARBA00022753"/>
    </source>
</evidence>
<keyword evidence="7 10" id="KW-0694">RNA-binding</keyword>
<dbReference type="GO" id="GO:0015031">
    <property type="term" value="P:protein transport"/>
    <property type="evidence" value="ECO:0007669"/>
    <property type="project" value="UniProtKB-KW"/>
</dbReference>
<feature type="domain" description="HTH La-type RNA-binding" evidence="12">
    <location>
        <begin position="573"/>
        <end position="635"/>
    </location>
</feature>
<evidence type="ECO:0000256" key="1">
    <source>
        <dbReference type="ARBA" id="ARBA00004481"/>
    </source>
</evidence>
<dbReference type="GO" id="GO:0010008">
    <property type="term" value="C:endosome membrane"/>
    <property type="evidence" value="ECO:0007669"/>
    <property type="project" value="UniProtKB-SubCell"/>
</dbReference>
<dbReference type="GeneID" id="36564035"/>
<dbReference type="InterPro" id="IPR041212">
    <property type="entry name" value="Vta1_C"/>
</dbReference>
<keyword evidence="4" id="KW-0813">Transport</keyword>
<dbReference type="AlphaFoldDB" id="A0A2P7YYD5"/>
<dbReference type="EMBL" id="PYFQ01000001">
    <property type="protein sequence ID" value="PSK40975.1"/>
    <property type="molecule type" value="Genomic_DNA"/>
</dbReference>
<dbReference type="VEuPathDB" id="FungiDB:C7M61_000642"/>
<dbReference type="Pfam" id="PF18097">
    <property type="entry name" value="Vta1_C"/>
    <property type="match status" value="1"/>
</dbReference>
<evidence type="ECO:0000259" key="12">
    <source>
        <dbReference type="PROSITE" id="PS50961"/>
    </source>
</evidence>
<dbReference type="STRING" id="418784.A0A2P7YYD5"/>
<evidence type="ECO:0000256" key="8">
    <source>
        <dbReference type="ARBA" id="ARBA00022927"/>
    </source>
</evidence>
<dbReference type="Proteomes" id="UP000241107">
    <property type="component" value="Unassembled WGS sequence"/>
</dbReference>
<dbReference type="Gene3D" id="1.25.40.270">
    <property type="entry name" value="Vacuolar protein sorting-associated protein vta1"/>
    <property type="match status" value="1"/>
</dbReference>
<feature type="region of interest" description="Disordered" evidence="11">
    <location>
        <begin position="200"/>
        <end position="343"/>
    </location>
</feature>
<dbReference type="PROSITE" id="PS50961">
    <property type="entry name" value="HTH_LA"/>
    <property type="match status" value="1"/>
</dbReference>
<evidence type="ECO:0000256" key="2">
    <source>
        <dbReference type="ARBA" id="ARBA00004496"/>
    </source>
</evidence>
<feature type="compositionally biased region" description="Basic and acidic residues" evidence="11">
    <location>
        <begin position="290"/>
        <end position="303"/>
    </location>
</feature>
<accession>A0A2P7YYD5</accession>
<comment type="similarity">
    <text evidence="3">Belongs to the VTA1 family.</text>
</comment>
<feature type="compositionally biased region" description="Low complexity" evidence="11">
    <location>
        <begin position="240"/>
        <end position="253"/>
    </location>
</feature>
<dbReference type="GO" id="GO:0032511">
    <property type="term" value="P:late endosome to vacuole transport via multivesicular body sorting pathway"/>
    <property type="evidence" value="ECO:0007669"/>
    <property type="project" value="InterPro"/>
</dbReference>
<keyword evidence="6" id="KW-0967">Endosome</keyword>
<evidence type="ECO:0000256" key="7">
    <source>
        <dbReference type="ARBA" id="ARBA00022884"/>
    </source>
</evidence>
<dbReference type="Pfam" id="PF04652">
    <property type="entry name" value="Vta1"/>
    <property type="match status" value="1"/>
</dbReference>
<evidence type="ECO:0000256" key="3">
    <source>
        <dbReference type="ARBA" id="ARBA00007895"/>
    </source>
</evidence>
<sequence length="635" mass="70430">MSIKPDSVPASIKKDINVTPFIARATELQSVNPVVSYYCKIYVLEHILSNKLHTTDKEVEAFTIALLEDTELIKNSTEDEDLHKILTNRQLSLNVLFAFVFKLFLSTLEGVSNYDGINKIPLASKLRASINFMTSLKVFTGESDDSLDFAETTGSKCKDREEFITFIKEKTKVLKYQLSKLIKDELPVKGEDEDLAKLEEEEDEAAKVADEDDQTPTFPSIVGKEPSSEPQEVDSKLLESSSKSPAPQNSSAQDEPDLPFNLPGAPKYDPESETNADEEEVKLPGAPKFLPDDDLSHINKDSSIKVFPPEPTEEREEEKVTPKPASRSGSTNSVKHHKPITKENLKTILDTGEQITQAQKHAKFAISALNYEDIETAEKELLQGLEGKEIKDLVEIDLEENAPKSSQNESSDSLWFTFSSLFGNSRAKGGDVSKKADSSPDSVTDYGASPYLVPYPKHDLSSIEESNATGNCNEQDPLDNSSLQFYPNLTPPIAAHMKNEHLSVTLPAPTLFEPVNEKFLLEGSSDGPCEGSLLSHSVTPHRAPKSLRTDAIKAPQKALLKFSSDTSKEIELSQDRMIRQTHIKHRLEYLFEDDFILKDKGLRLSINKNNGGITLAALLKDSRLGQLCQSDANNF</sequence>
<evidence type="ECO:0000256" key="5">
    <source>
        <dbReference type="ARBA" id="ARBA00022490"/>
    </source>
</evidence>
<keyword evidence="9" id="KW-0472">Membrane</keyword>
<evidence type="ECO:0000313" key="13">
    <source>
        <dbReference type="EMBL" id="PSK40975.1"/>
    </source>
</evidence>
<keyword evidence="5" id="KW-0963">Cytoplasm</keyword>
<evidence type="ECO:0000256" key="9">
    <source>
        <dbReference type="ARBA" id="ARBA00023136"/>
    </source>
</evidence>
<dbReference type="GO" id="GO:0005771">
    <property type="term" value="C:multivesicular body"/>
    <property type="evidence" value="ECO:0007669"/>
    <property type="project" value="TreeGrafter"/>
</dbReference>
<dbReference type="Gene3D" id="1.20.5.420">
    <property type="entry name" value="Immunoglobulin FC, subunit C"/>
    <property type="match status" value="1"/>
</dbReference>
<evidence type="ECO:0000256" key="11">
    <source>
        <dbReference type="SAM" id="MobiDB-lite"/>
    </source>
</evidence>
<gene>
    <name evidence="13" type="ORF">C7M61_000642</name>
</gene>
<dbReference type="InterPro" id="IPR006630">
    <property type="entry name" value="La_HTH"/>
</dbReference>
<evidence type="ECO:0000256" key="4">
    <source>
        <dbReference type="ARBA" id="ARBA00022448"/>
    </source>
</evidence>
<dbReference type="PANTHER" id="PTHR46009:SF1">
    <property type="entry name" value="VACUOLAR PROTEIN SORTING-ASSOCIATED PROTEIN VTA1 HOMOLOG"/>
    <property type="match status" value="1"/>
</dbReference>
<comment type="subcellular location">
    <subcellularLocation>
        <location evidence="2">Cytoplasm</location>
    </subcellularLocation>
    <subcellularLocation>
        <location evidence="1">Endosome membrane</location>
        <topology evidence="1">Peripheral membrane protein</topology>
    </subcellularLocation>
</comment>
<reference evidence="13 14" key="1">
    <citation type="submission" date="2018-03" db="EMBL/GenBank/DDBJ databases">
        <title>Candida pseudohaemulonii genome assembly and annotation.</title>
        <authorList>
            <person name="Munoz J.F."/>
            <person name="Gade L.G."/>
            <person name="Chow N.A."/>
            <person name="Litvintseva A.P."/>
            <person name="Loparev V.N."/>
            <person name="Cuomo C.A."/>
        </authorList>
    </citation>
    <scope>NUCLEOTIDE SEQUENCE [LARGE SCALE GENOMIC DNA]</scope>
    <source>
        <strain evidence="13 14">B12108</strain>
    </source>
</reference>
<dbReference type="InterPro" id="IPR039431">
    <property type="entry name" value="Vta1/CALS_N"/>
</dbReference>
<evidence type="ECO:0000256" key="10">
    <source>
        <dbReference type="PROSITE-ProRule" id="PRU00332"/>
    </source>
</evidence>
<feature type="compositionally biased region" description="Acidic residues" evidence="11">
    <location>
        <begin position="200"/>
        <end position="214"/>
    </location>
</feature>
<organism evidence="13 14">
    <name type="scientific">Candidozyma pseudohaemuli</name>
    <dbReference type="NCBI Taxonomy" id="418784"/>
    <lineage>
        <taxon>Eukaryota</taxon>
        <taxon>Fungi</taxon>
        <taxon>Dikarya</taxon>
        <taxon>Ascomycota</taxon>
        <taxon>Saccharomycotina</taxon>
        <taxon>Pichiomycetes</taxon>
        <taxon>Metschnikowiaceae</taxon>
        <taxon>Candidozyma</taxon>
    </lineage>
</organism>
<feature type="compositionally biased region" description="Acidic residues" evidence="11">
    <location>
        <begin position="271"/>
        <end position="280"/>
    </location>
</feature>
<keyword evidence="14" id="KW-1185">Reference proteome</keyword>
<dbReference type="RefSeq" id="XP_024715674.1">
    <property type="nucleotide sequence ID" value="XM_024856075.1"/>
</dbReference>
<name>A0A2P7YYD5_9ASCO</name>
<dbReference type="GO" id="GO:0003723">
    <property type="term" value="F:RNA binding"/>
    <property type="evidence" value="ECO:0007669"/>
    <property type="project" value="UniProtKB-UniRule"/>
</dbReference>
<comment type="caution">
    <text evidence="13">The sequence shown here is derived from an EMBL/GenBank/DDBJ whole genome shotgun (WGS) entry which is preliminary data.</text>
</comment>